<feature type="domain" description="CdaR GGDEF-like" evidence="4">
    <location>
        <begin position="147"/>
        <end position="273"/>
    </location>
</feature>
<dbReference type="RefSeq" id="WP_125136842.1">
    <property type="nucleotide sequence ID" value="NZ_LR130778.1"/>
</dbReference>
<dbReference type="PANTHER" id="PTHR33744:SF15">
    <property type="entry name" value="CARBOHYDRATE DIACID REGULATOR"/>
    <property type="match status" value="1"/>
</dbReference>
<dbReference type="PANTHER" id="PTHR33744">
    <property type="entry name" value="CARBOHYDRATE DIACID REGULATOR"/>
    <property type="match status" value="1"/>
</dbReference>
<evidence type="ECO:0000259" key="2">
    <source>
        <dbReference type="Pfam" id="PF05651"/>
    </source>
</evidence>
<evidence type="ECO:0000259" key="3">
    <source>
        <dbReference type="Pfam" id="PF13556"/>
    </source>
</evidence>
<comment type="similarity">
    <text evidence="1">Belongs to the CdaR family.</text>
</comment>
<dbReference type="InterPro" id="IPR042070">
    <property type="entry name" value="PucR_C-HTH_sf"/>
</dbReference>
<dbReference type="Pfam" id="PF13556">
    <property type="entry name" value="HTH_30"/>
    <property type="match status" value="1"/>
</dbReference>
<feature type="domain" description="Putative sugar diacid recognition" evidence="2">
    <location>
        <begin position="9"/>
        <end position="135"/>
    </location>
</feature>
<evidence type="ECO:0008006" key="7">
    <source>
        <dbReference type="Google" id="ProtNLM"/>
    </source>
</evidence>
<evidence type="ECO:0000313" key="6">
    <source>
        <dbReference type="Proteomes" id="UP000279029"/>
    </source>
</evidence>
<evidence type="ECO:0000256" key="1">
    <source>
        <dbReference type="ARBA" id="ARBA00006754"/>
    </source>
</evidence>
<sequence>MLIHGDMLQKLVNKIIKDIGYNINIIDTDGIIIASGSVDRIGKFHKIGKQAADIKSRIDFKEEEDNVYNDVKSGINLPFYYKDSLIGIIGITGNPTELNDLANIVKSMIELMYEQELLKQKMYYRQNNKIFFINELLNVSNREALVSIKNWGEKLGYDMSVRRNIIVLQFSPIQNEDTTFTADDMVQDFVKDLKHIPNHHNNDISALLSPSRIIIVKSSYEIHENEEREVIYKYTQAVMKIIEDKYPMNCYIGVGSFYDDILCLKNSFFEAEYIINCVSNEYGCNIGFIRDYLIGYFSSQISKFTLDHFFFNAYECIKDKPEIIETIVSLYKCNMHLNQCAAKLYVHRNTVLFRMNKIKEILNLDPINNTSDRAYWGLLSEYIMLKK</sequence>
<feature type="domain" description="PucR C-terminal helix-turn-helix" evidence="3">
    <location>
        <begin position="324"/>
        <end position="366"/>
    </location>
</feature>
<dbReference type="AlphaFoldDB" id="A0A3P7RYA8"/>
<accession>A0A3P7RYA8</accession>
<gene>
    <name evidence="5" type="ORF">PATL70BA_1665</name>
</gene>
<dbReference type="Pfam" id="PF17853">
    <property type="entry name" value="GGDEF_2"/>
    <property type="match status" value="1"/>
</dbReference>
<organism evidence="5 6">
    <name type="scientific">Petrocella atlantisensis</name>
    <dbReference type="NCBI Taxonomy" id="2173034"/>
    <lineage>
        <taxon>Bacteria</taxon>
        <taxon>Bacillati</taxon>
        <taxon>Bacillota</taxon>
        <taxon>Clostridia</taxon>
        <taxon>Lachnospirales</taxon>
        <taxon>Vallitaleaceae</taxon>
        <taxon>Petrocella</taxon>
    </lineage>
</organism>
<reference evidence="5 6" key="1">
    <citation type="submission" date="2018-09" db="EMBL/GenBank/DDBJ databases">
        <authorList>
            <person name="Postec A."/>
        </authorList>
    </citation>
    <scope>NUCLEOTIDE SEQUENCE [LARGE SCALE GENOMIC DNA]</scope>
    <source>
        <strain evidence="5">70B-A</strain>
    </source>
</reference>
<name>A0A3P7RYA8_9FIRM</name>
<dbReference type="Proteomes" id="UP000279029">
    <property type="component" value="Chromosome"/>
</dbReference>
<dbReference type="EMBL" id="LR130778">
    <property type="protein sequence ID" value="VDN47552.1"/>
    <property type="molecule type" value="Genomic_DNA"/>
</dbReference>
<evidence type="ECO:0000259" key="4">
    <source>
        <dbReference type="Pfam" id="PF17853"/>
    </source>
</evidence>
<dbReference type="InterPro" id="IPR008599">
    <property type="entry name" value="Diacid_rec"/>
</dbReference>
<dbReference type="InterPro" id="IPR041522">
    <property type="entry name" value="CdaR_GGDEF"/>
</dbReference>
<dbReference type="KEGG" id="cbar:PATL70BA_1665"/>
<dbReference type="Gene3D" id="1.10.10.2840">
    <property type="entry name" value="PucR C-terminal helix-turn-helix domain"/>
    <property type="match status" value="1"/>
</dbReference>
<dbReference type="OrthoDB" id="212459at2"/>
<dbReference type="Pfam" id="PF05651">
    <property type="entry name" value="Diacid_rec"/>
    <property type="match status" value="1"/>
</dbReference>
<proteinExistence type="inferred from homology"/>
<protein>
    <recommendedName>
        <fullName evidence="7">Carbohydrate diacid regulator</fullName>
    </recommendedName>
</protein>
<dbReference type="InterPro" id="IPR051448">
    <property type="entry name" value="CdaR-like_regulators"/>
</dbReference>
<keyword evidence="6" id="KW-1185">Reference proteome</keyword>
<dbReference type="InterPro" id="IPR025736">
    <property type="entry name" value="PucR_C-HTH_dom"/>
</dbReference>
<evidence type="ECO:0000313" key="5">
    <source>
        <dbReference type="EMBL" id="VDN47552.1"/>
    </source>
</evidence>